<feature type="compositionally biased region" description="Polar residues" evidence="5">
    <location>
        <begin position="396"/>
        <end position="417"/>
    </location>
</feature>
<keyword evidence="9" id="KW-1185">Reference proteome</keyword>
<dbReference type="SMART" id="SM00064">
    <property type="entry name" value="FYVE"/>
    <property type="match status" value="1"/>
</dbReference>
<evidence type="ECO:0000256" key="1">
    <source>
        <dbReference type="ARBA" id="ARBA00022723"/>
    </source>
</evidence>
<evidence type="ECO:0000259" key="6">
    <source>
        <dbReference type="PROSITE" id="PS50178"/>
    </source>
</evidence>
<name>A0A485K3J8_9STRA</name>
<evidence type="ECO:0000256" key="3">
    <source>
        <dbReference type="ARBA" id="ARBA00022833"/>
    </source>
</evidence>
<protein>
    <submittedName>
        <fullName evidence="8">Aste57867_666 protein</fullName>
    </submittedName>
</protein>
<evidence type="ECO:0000313" key="9">
    <source>
        <dbReference type="Proteomes" id="UP000332933"/>
    </source>
</evidence>
<keyword evidence="2 4" id="KW-0863">Zinc-finger</keyword>
<reference evidence="7" key="2">
    <citation type="submission" date="2019-06" db="EMBL/GenBank/DDBJ databases">
        <title>Genomics analysis of Aphanomyces spp. identifies a new class of oomycete effector associated with host adaptation.</title>
        <authorList>
            <person name="Gaulin E."/>
        </authorList>
    </citation>
    <scope>NUCLEOTIDE SEQUENCE</scope>
    <source>
        <strain evidence="7">CBS 578.67</strain>
    </source>
</reference>
<dbReference type="InterPro" id="IPR000306">
    <property type="entry name" value="Znf_FYVE"/>
</dbReference>
<evidence type="ECO:0000256" key="4">
    <source>
        <dbReference type="PROSITE-ProRule" id="PRU00091"/>
    </source>
</evidence>
<keyword evidence="3" id="KW-0862">Zinc</keyword>
<dbReference type="InterPro" id="IPR017455">
    <property type="entry name" value="Znf_FYVE-rel"/>
</dbReference>
<dbReference type="PANTHER" id="PTHR13510">
    <property type="entry name" value="FYVE-FINGER-CONTAINING RAB5 EFFECTOR PROTEIN RABENOSYN-5-RELATED"/>
    <property type="match status" value="1"/>
</dbReference>
<dbReference type="Proteomes" id="UP000332933">
    <property type="component" value="Unassembled WGS sequence"/>
</dbReference>
<dbReference type="InterPro" id="IPR023393">
    <property type="entry name" value="START-like_dom_sf"/>
</dbReference>
<evidence type="ECO:0000313" key="7">
    <source>
        <dbReference type="EMBL" id="KAF0719972.1"/>
    </source>
</evidence>
<reference evidence="8 9" key="1">
    <citation type="submission" date="2019-03" db="EMBL/GenBank/DDBJ databases">
        <authorList>
            <person name="Gaulin E."/>
            <person name="Dumas B."/>
        </authorList>
    </citation>
    <scope>NUCLEOTIDE SEQUENCE [LARGE SCALE GENOMIC DNA]</scope>
    <source>
        <strain evidence="8">CBS 568.67</strain>
    </source>
</reference>
<proteinExistence type="predicted"/>
<sequence>MKLPLPANFFECPALTPFEVQNLQHRAIRSAMDVVKKSQLSGTDIHWTLRSDEADLKIYKGADPSALPGAYLYMGVMEVVGTLDEVVDLFQTRTTEQAKEFMKRFGKQLLDANKLYSIVEPTHEAPREMIGVTWRGYKSPLSLFVSKRDACLLECNHSFAMNGRQGWVTSLKSVNLTCCPEMQQSYGFIRMMNFGSGHVFLESATRPGYIEARSVVHVDFRGVSYDYVSDSVLKRRAWVSDMNMTRRCRNLLDIDRFLRENRLSRGTFLTSRQLVPRTNRAHCYLCNKRFAWNHPKSNCHKCGEVVCSSCNRDWCVKVHGAKTYLKACVRCALGGPVDTPHGSKEGRRDSTRVPRCPTTKGSANLWDMGSTRDIESTQSSHMSEFGHEYDRESAASDMTSDYASEMSASPPQRTSNPRLCVIMDEDGVYEERVQGQTSRRW</sequence>
<dbReference type="CDD" id="cd00065">
    <property type="entry name" value="FYVE_like_SF"/>
    <property type="match status" value="1"/>
</dbReference>
<dbReference type="Pfam" id="PF01363">
    <property type="entry name" value="FYVE"/>
    <property type="match status" value="1"/>
</dbReference>
<dbReference type="InterPro" id="IPR013083">
    <property type="entry name" value="Znf_RING/FYVE/PHD"/>
</dbReference>
<dbReference type="InterPro" id="IPR011011">
    <property type="entry name" value="Znf_FYVE_PHD"/>
</dbReference>
<dbReference type="EMBL" id="VJMH01000038">
    <property type="protein sequence ID" value="KAF0719972.1"/>
    <property type="molecule type" value="Genomic_DNA"/>
</dbReference>
<evidence type="ECO:0000313" key="8">
    <source>
        <dbReference type="EMBL" id="VFT77891.1"/>
    </source>
</evidence>
<dbReference type="SUPFAM" id="SSF57903">
    <property type="entry name" value="FYVE/PHD zinc finger"/>
    <property type="match status" value="1"/>
</dbReference>
<dbReference type="Gene3D" id="3.30.40.10">
    <property type="entry name" value="Zinc/RING finger domain, C3HC4 (zinc finger)"/>
    <property type="match status" value="1"/>
</dbReference>
<dbReference type="PANTHER" id="PTHR13510:SF44">
    <property type="entry name" value="RABENOSYN-5"/>
    <property type="match status" value="1"/>
</dbReference>
<dbReference type="OrthoDB" id="77455at2759"/>
<dbReference type="Gene3D" id="3.30.530.20">
    <property type="match status" value="1"/>
</dbReference>
<dbReference type="SUPFAM" id="SSF55961">
    <property type="entry name" value="Bet v1-like"/>
    <property type="match status" value="1"/>
</dbReference>
<feature type="compositionally biased region" description="Basic and acidic residues" evidence="5">
    <location>
        <begin position="341"/>
        <end position="352"/>
    </location>
</feature>
<organism evidence="8 9">
    <name type="scientific">Aphanomyces stellatus</name>
    <dbReference type="NCBI Taxonomy" id="120398"/>
    <lineage>
        <taxon>Eukaryota</taxon>
        <taxon>Sar</taxon>
        <taxon>Stramenopiles</taxon>
        <taxon>Oomycota</taxon>
        <taxon>Saprolegniomycetes</taxon>
        <taxon>Saprolegniales</taxon>
        <taxon>Verrucalvaceae</taxon>
        <taxon>Aphanomyces</taxon>
    </lineage>
</organism>
<keyword evidence="1" id="KW-0479">Metal-binding</keyword>
<dbReference type="AlphaFoldDB" id="A0A485K3J8"/>
<accession>A0A485K3J8</accession>
<gene>
    <name evidence="8" type="primary">Aste57867_666</name>
    <name evidence="7" type="ORF">As57867_000665</name>
    <name evidence="8" type="ORF">ASTE57867_666</name>
</gene>
<evidence type="ECO:0000256" key="2">
    <source>
        <dbReference type="ARBA" id="ARBA00022771"/>
    </source>
</evidence>
<feature type="region of interest" description="Disordered" evidence="5">
    <location>
        <begin position="339"/>
        <end position="417"/>
    </location>
</feature>
<dbReference type="InterPro" id="IPR052727">
    <property type="entry name" value="Rab4/Rab5_effector"/>
</dbReference>
<feature type="domain" description="FYVE-type" evidence="6">
    <location>
        <begin position="277"/>
        <end position="331"/>
    </location>
</feature>
<evidence type="ECO:0000256" key="5">
    <source>
        <dbReference type="SAM" id="MobiDB-lite"/>
    </source>
</evidence>
<dbReference type="EMBL" id="CAADRA010000038">
    <property type="protein sequence ID" value="VFT77891.1"/>
    <property type="molecule type" value="Genomic_DNA"/>
</dbReference>
<dbReference type="PROSITE" id="PS50178">
    <property type="entry name" value="ZF_FYVE"/>
    <property type="match status" value="1"/>
</dbReference>
<feature type="compositionally biased region" description="Basic and acidic residues" evidence="5">
    <location>
        <begin position="384"/>
        <end position="394"/>
    </location>
</feature>
<dbReference type="GO" id="GO:0008270">
    <property type="term" value="F:zinc ion binding"/>
    <property type="evidence" value="ECO:0007669"/>
    <property type="project" value="UniProtKB-KW"/>
</dbReference>